<dbReference type="Proteomes" id="UP000075359">
    <property type="component" value="Unassembled WGS sequence"/>
</dbReference>
<dbReference type="AlphaFoldDB" id="A0A151CH20"/>
<sequence length="183" mass="21593">MRLKPQQTGYVATKIGIDLAQAPFITLPKGREAVVEAAKRIIDENLAKERALDEKVKHILDENYDEIEFQHADERQLFFMIKKKMAPEYGVIMNYDDRYNDLAHHILDELYENYLAEYTVNENQVKNVIFKSFKAFADAFDEIDDIVYNKIRNMEKEVIPGSQDYELLYERLYQEELAKRGML</sequence>
<accession>A0A151CH20</accession>
<reference evidence="1 2" key="1">
    <citation type="submission" date="2015-11" db="EMBL/GenBank/DDBJ databases">
        <title>Draft genome of Sulfurovum riftiae 1812E, a member of the Epsilonproteobacteria isolated from the tube of the deep-sea hydrothermal vent tubewom Riftia pachyptila.</title>
        <authorList>
            <person name="Vetriani C."/>
            <person name="Giovannelli D."/>
        </authorList>
    </citation>
    <scope>NUCLEOTIDE SEQUENCE [LARGE SCALE GENOMIC DNA]</scope>
    <source>
        <strain evidence="1 2">1812E</strain>
    </source>
</reference>
<dbReference type="Pfam" id="PF04368">
    <property type="entry name" value="DUF507"/>
    <property type="match status" value="1"/>
</dbReference>
<protein>
    <submittedName>
        <fullName evidence="1">Competence protein</fullName>
    </submittedName>
</protein>
<dbReference type="RefSeq" id="WP_067330303.1">
    <property type="nucleotide sequence ID" value="NZ_LNKT01000012.1"/>
</dbReference>
<evidence type="ECO:0000313" key="1">
    <source>
        <dbReference type="EMBL" id="KYJ86845.1"/>
    </source>
</evidence>
<name>A0A151CH20_9BACT</name>
<gene>
    <name evidence="1" type="ORF">AS592_08450</name>
</gene>
<dbReference type="STRING" id="1630136.AS592_08450"/>
<keyword evidence="2" id="KW-1185">Reference proteome</keyword>
<comment type="caution">
    <text evidence="1">The sequence shown here is derived from an EMBL/GenBank/DDBJ whole genome shotgun (WGS) entry which is preliminary data.</text>
</comment>
<dbReference type="OrthoDB" id="13157at2"/>
<dbReference type="InterPro" id="IPR007463">
    <property type="entry name" value="DUF507"/>
</dbReference>
<organism evidence="1 2">
    <name type="scientific">Sulfurovum riftiae</name>
    <dbReference type="NCBI Taxonomy" id="1630136"/>
    <lineage>
        <taxon>Bacteria</taxon>
        <taxon>Pseudomonadati</taxon>
        <taxon>Campylobacterota</taxon>
        <taxon>Epsilonproteobacteria</taxon>
        <taxon>Campylobacterales</taxon>
        <taxon>Sulfurovaceae</taxon>
        <taxon>Sulfurovum</taxon>
    </lineage>
</organism>
<dbReference type="EMBL" id="LNKT01000012">
    <property type="protein sequence ID" value="KYJ86845.1"/>
    <property type="molecule type" value="Genomic_DNA"/>
</dbReference>
<proteinExistence type="predicted"/>
<evidence type="ECO:0000313" key="2">
    <source>
        <dbReference type="Proteomes" id="UP000075359"/>
    </source>
</evidence>